<organism evidence="2 3">
    <name type="scientific">Pseudobutyrivibrio xylanivorans</name>
    <dbReference type="NCBI Taxonomy" id="185007"/>
    <lineage>
        <taxon>Bacteria</taxon>
        <taxon>Bacillati</taxon>
        <taxon>Bacillota</taxon>
        <taxon>Clostridia</taxon>
        <taxon>Lachnospirales</taxon>
        <taxon>Lachnospiraceae</taxon>
        <taxon>Pseudobutyrivibrio</taxon>
    </lineage>
</organism>
<accession>A0A5P6VUW5</accession>
<dbReference type="OrthoDB" id="2065247at2"/>
<name>A0A5P6VUW5_PSEXY</name>
<keyword evidence="1" id="KW-0812">Transmembrane</keyword>
<feature type="transmembrane region" description="Helical" evidence="1">
    <location>
        <begin position="203"/>
        <end position="221"/>
    </location>
</feature>
<feature type="transmembrane region" description="Helical" evidence="1">
    <location>
        <begin position="274"/>
        <end position="293"/>
    </location>
</feature>
<feature type="transmembrane region" description="Helical" evidence="1">
    <location>
        <begin position="344"/>
        <end position="364"/>
    </location>
</feature>
<gene>
    <name evidence="2" type="ORF">FXF36_15125</name>
</gene>
<evidence type="ECO:0000256" key="1">
    <source>
        <dbReference type="SAM" id="Phobius"/>
    </source>
</evidence>
<feature type="transmembrane region" description="Helical" evidence="1">
    <location>
        <begin position="242"/>
        <end position="262"/>
    </location>
</feature>
<proteinExistence type="predicted"/>
<evidence type="ECO:0000313" key="3">
    <source>
        <dbReference type="Proteomes" id="UP000327030"/>
    </source>
</evidence>
<reference evidence="3" key="1">
    <citation type="submission" date="2019-08" db="EMBL/GenBank/DDBJ databases">
        <title>Complete Genome Sequence of the Polysaccharide-Degrading Rumen Bacterium Pseudobutyrivibrio xylanivorans MA3014.</title>
        <authorList>
            <person name="Palevich N."/>
            <person name="Maclean P.H."/>
            <person name="Kelly W.J."/>
            <person name="Leahy S.C."/>
            <person name="Rakonjac J."/>
            <person name="Attwood G.T."/>
        </authorList>
    </citation>
    <scope>NUCLEOTIDE SEQUENCE [LARGE SCALE GENOMIC DNA]</scope>
    <source>
        <strain evidence="3">MA3014</strain>
    </source>
</reference>
<dbReference type="AlphaFoldDB" id="A0A5P6VUW5"/>
<dbReference type="Proteomes" id="UP000327030">
    <property type="component" value="Chromosome 1"/>
</dbReference>
<sequence>MRYLLLLKRLFKKKSYILMLLLVPLMVFLLRFIGEDNGGIMTVGICIMGDDASSIIFRASIPEETSPIHYEFYESKESLIEAVENNTVDEAWIVPKNLDGIVETVAKNEIPLESVEIVVRENGLSHLLGREILCSKIYPSVAKQLLINYMNARVYGGNMTEQQQAELMEAFDSFALSESLFNAGYVDASEVEDTSIILMPLRGILALWLMLCGIATSMYYLEDQENGLFIWWHIRAIFIRELGYYLVAFIAPSVVVLISLAYSESFTTVSRELPALFLYILATIILSIILRLVVPDKKHIGILIPALIILNSLLSPVFIDFKELRQIQKCCPAFHYLSSIHDIYYLKTLFVYTVLLGGLAVLLFKLPVKMRQVFKAHLL</sequence>
<keyword evidence="1" id="KW-1133">Transmembrane helix</keyword>
<keyword evidence="1" id="KW-0472">Membrane</keyword>
<dbReference type="KEGG" id="pxv:FXF36_15125"/>
<feature type="transmembrane region" description="Helical" evidence="1">
    <location>
        <begin position="300"/>
        <end position="319"/>
    </location>
</feature>
<protein>
    <submittedName>
        <fullName evidence="2">ABC transporter permease</fullName>
    </submittedName>
</protein>
<evidence type="ECO:0000313" key="2">
    <source>
        <dbReference type="EMBL" id="QFJ56122.1"/>
    </source>
</evidence>
<dbReference type="EMBL" id="CP043028">
    <property type="protein sequence ID" value="QFJ56122.1"/>
    <property type="molecule type" value="Genomic_DNA"/>
</dbReference>